<organism evidence="2 3">
    <name type="scientific">Byssothecium circinans</name>
    <dbReference type="NCBI Taxonomy" id="147558"/>
    <lineage>
        <taxon>Eukaryota</taxon>
        <taxon>Fungi</taxon>
        <taxon>Dikarya</taxon>
        <taxon>Ascomycota</taxon>
        <taxon>Pezizomycotina</taxon>
        <taxon>Dothideomycetes</taxon>
        <taxon>Pleosporomycetidae</taxon>
        <taxon>Pleosporales</taxon>
        <taxon>Massarineae</taxon>
        <taxon>Massarinaceae</taxon>
        <taxon>Byssothecium</taxon>
    </lineage>
</organism>
<sequence length="336" mass="36831">MDVFATLTNYANPPNNVIGSTLFLTYIALALYSTVAITTSLWKQYNTIAIPKTAKNEAKKELQQLQDARRRHIKIYAFLASISFATASYHMSLFLLNSFATWNDKTTADLTLSDLRAEKLKSWMLESTLFESFAKDLVSDGPSAAWTQGAVLGTWFWGVWMGQKVQSRRIPTSQILPYLLLSQTLPITTTISLFLINLHLSAPEISPTPLTFHPATPSPPKKKTSLTLPTILLNTTVFALPSLRHTPYFIPLVLLTRLVLLTPFSARVGLKDAQVVQSIAVSGGFVVAHVYMLRKVSGFGELARGAWRGGEAVRALAWDAGLGVVVHGVLGWGGGV</sequence>
<evidence type="ECO:0000313" key="3">
    <source>
        <dbReference type="Proteomes" id="UP000800035"/>
    </source>
</evidence>
<accession>A0A6A5THX9</accession>
<feature type="transmembrane region" description="Helical" evidence="1">
    <location>
        <begin position="75"/>
        <end position="96"/>
    </location>
</feature>
<dbReference type="AlphaFoldDB" id="A0A6A5THX9"/>
<evidence type="ECO:0000256" key="1">
    <source>
        <dbReference type="SAM" id="Phobius"/>
    </source>
</evidence>
<gene>
    <name evidence="2" type="ORF">CC80DRAFT_556240</name>
</gene>
<proteinExistence type="predicted"/>
<keyword evidence="1" id="KW-0812">Transmembrane</keyword>
<reference evidence="2" key="1">
    <citation type="journal article" date="2020" name="Stud. Mycol.">
        <title>101 Dothideomycetes genomes: a test case for predicting lifestyles and emergence of pathogens.</title>
        <authorList>
            <person name="Haridas S."/>
            <person name="Albert R."/>
            <person name="Binder M."/>
            <person name="Bloem J."/>
            <person name="Labutti K."/>
            <person name="Salamov A."/>
            <person name="Andreopoulos B."/>
            <person name="Baker S."/>
            <person name="Barry K."/>
            <person name="Bills G."/>
            <person name="Bluhm B."/>
            <person name="Cannon C."/>
            <person name="Castanera R."/>
            <person name="Culley D."/>
            <person name="Daum C."/>
            <person name="Ezra D."/>
            <person name="Gonzalez J."/>
            <person name="Henrissat B."/>
            <person name="Kuo A."/>
            <person name="Liang C."/>
            <person name="Lipzen A."/>
            <person name="Lutzoni F."/>
            <person name="Magnuson J."/>
            <person name="Mondo S."/>
            <person name="Nolan M."/>
            <person name="Ohm R."/>
            <person name="Pangilinan J."/>
            <person name="Park H.-J."/>
            <person name="Ramirez L."/>
            <person name="Alfaro M."/>
            <person name="Sun H."/>
            <person name="Tritt A."/>
            <person name="Yoshinaga Y."/>
            <person name="Zwiers L.-H."/>
            <person name="Turgeon B."/>
            <person name="Goodwin S."/>
            <person name="Spatafora J."/>
            <person name="Crous P."/>
            <person name="Grigoriev I."/>
        </authorList>
    </citation>
    <scope>NUCLEOTIDE SEQUENCE</scope>
    <source>
        <strain evidence="2">CBS 675.92</strain>
    </source>
</reference>
<feature type="transmembrane region" description="Helical" evidence="1">
    <location>
        <begin position="248"/>
        <end position="269"/>
    </location>
</feature>
<feature type="transmembrane region" description="Helical" evidence="1">
    <location>
        <begin position="20"/>
        <end position="42"/>
    </location>
</feature>
<keyword evidence="1" id="KW-0472">Membrane</keyword>
<dbReference type="OrthoDB" id="18595at2759"/>
<dbReference type="Proteomes" id="UP000800035">
    <property type="component" value="Unassembled WGS sequence"/>
</dbReference>
<feature type="transmembrane region" description="Helical" evidence="1">
    <location>
        <begin position="145"/>
        <end position="163"/>
    </location>
</feature>
<dbReference type="EMBL" id="ML977055">
    <property type="protein sequence ID" value="KAF1948537.1"/>
    <property type="molecule type" value="Genomic_DNA"/>
</dbReference>
<name>A0A6A5THX9_9PLEO</name>
<feature type="transmembrane region" description="Helical" evidence="1">
    <location>
        <begin position="175"/>
        <end position="196"/>
    </location>
</feature>
<protein>
    <submittedName>
        <fullName evidence="2">Uncharacterized protein</fullName>
    </submittedName>
</protein>
<keyword evidence="1" id="KW-1133">Transmembrane helix</keyword>
<keyword evidence="3" id="KW-1185">Reference proteome</keyword>
<evidence type="ECO:0000313" key="2">
    <source>
        <dbReference type="EMBL" id="KAF1948537.1"/>
    </source>
</evidence>